<comment type="caution">
    <text evidence="6">The sequence shown here is derived from an EMBL/GenBank/DDBJ whole genome shotgun (WGS) entry which is preliminary data.</text>
</comment>
<protein>
    <recommendedName>
        <fullName evidence="5">RING-type domain-containing protein</fullName>
    </recommendedName>
</protein>
<dbReference type="AlphaFoldDB" id="A0A834ZEH0"/>
<evidence type="ECO:0000256" key="2">
    <source>
        <dbReference type="ARBA" id="ARBA00022771"/>
    </source>
</evidence>
<evidence type="ECO:0000256" key="1">
    <source>
        <dbReference type="ARBA" id="ARBA00022723"/>
    </source>
</evidence>
<organism evidence="6 7">
    <name type="scientific">Tetracentron sinense</name>
    <name type="common">Spur-leaf</name>
    <dbReference type="NCBI Taxonomy" id="13715"/>
    <lineage>
        <taxon>Eukaryota</taxon>
        <taxon>Viridiplantae</taxon>
        <taxon>Streptophyta</taxon>
        <taxon>Embryophyta</taxon>
        <taxon>Tracheophyta</taxon>
        <taxon>Spermatophyta</taxon>
        <taxon>Magnoliopsida</taxon>
        <taxon>Trochodendrales</taxon>
        <taxon>Trochodendraceae</taxon>
        <taxon>Tetracentron</taxon>
    </lineage>
</organism>
<dbReference type="SUPFAM" id="SSF57850">
    <property type="entry name" value="RING/U-box"/>
    <property type="match status" value="1"/>
</dbReference>
<evidence type="ECO:0000313" key="7">
    <source>
        <dbReference type="Proteomes" id="UP000655225"/>
    </source>
</evidence>
<sequence>MDMDRQTDISVSHSSSALLRLQDLDNCDGRNEMGNQNVSRLEEQDNTKKVEVLAWELVDLCFDLDLVLTPAKNSGGLTTSDSLISGMTTVSTIDMCTVCMEGLEAGKEGKQMPCGHVYHATCISTWLSTFNSCPLCRCSFSTDA</sequence>
<dbReference type="Proteomes" id="UP000655225">
    <property type="component" value="Unassembled WGS sequence"/>
</dbReference>
<feature type="domain" description="RING-type" evidence="5">
    <location>
        <begin position="96"/>
        <end position="137"/>
    </location>
</feature>
<proteinExistence type="predicted"/>
<name>A0A834ZEH0_TETSI</name>
<evidence type="ECO:0000256" key="4">
    <source>
        <dbReference type="PROSITE-ProRule" id="PRU00175"/>
    </source>
</evidence>
<keyword evidence="1" id="KW-0479">Metal-binding</keyword>
<dbReference type="EMBL" id="JABCRI010000009">
    <property type="protein sequence ID" value="KAF8400897.1"/>
    <property type="molecule type" value="Genomic_DNA"/>
</dbReference>
<dbReference type="InterPro" id="IPR013083">
    <property type="entry name" value="Znf_RING/FYVE/PHD"/>
</dbReference>
<accession>A0A834ZEH0</accession>
<evidence type="ECO:0000313" key="6">
    <source>
        <dbReference type="EMBL" id="KAF8400897.1"/>
    </source>
</evidence>
<evidence type="ECO:0000259" key="5">
    <source>
        <dbReference type="PROSITE" id="PS50089"/>
    </source>
</evidence>
<keyword evidence="2 4" id="KW-0863">Zinc-finger</keyword>
<evidence type="ECO:0000256" key="3">
    <source>
        <dbReference type="ARBA" id="ARBA00022833"/>
    </source>
</evidence>
<dbReference type="PANTHER" id="PTHR15710">
    <property type="entry name" value="E3 UBIQUITIN-PROTEIN LIGASE PRAJA"/>
    <property type="match status" value="1"/>
</dbReference>
<dbReference type="InterPro" id="IPR001841">
    <property type="entry name" value="Znf_RING"/>
</dbReference>
<dbReference type="Gene3D" id="3.30.40.10">
    <property type="entry name" value="Zinc/RING finger domain, C3HC4 (zinc finger)"/>
    <property type="match status" value="1"/>
</dbReference>
<dbReference type="PROSITE" id="PS50089">
    <property type="entry name" value="ZF_RING_2"/>
    <property type="match status" value="1"/>
</dbReference>
<gene>
    <name evidence="6" type="ORF">HHK36_014200</name>
</gene>
<reference evidence="6 7" key="1">
    <citation type="submission" date="2020-04" db="EMBL/GenBank/DDBJ databases">
        <title>Plant Genome Project.</title>
        <authorList>
            <person name="Zhang R.-G."/>
        </authorList>
    </citation>
    <scope>NUCLEOTIDE SEQUENCE [LARGE SCALE GENOMIC DNA]</scope>
    <source>
        <strain evidence="6">YNK0</strain>
        <tissue evidence="6">Leaf</tissue>
    </source>
</reference>
<keyword evidence="7" id="KW-1185">Reference proteome</keyword>
<dbReference type="SMART" id="SM00184">
    <property type="entry name" value="RING"/>
    <property type="match status" value="1"/>
</dbReference>
<dbReference type="Pfam" id="PF13639">
    <property type="entry name" value="zf-RING_2"/>
    <property type="match status" value="1"/>
</dbReference>
<dbReference type="OrthoDB" id="21204at2759"/>
<dbReference type="PANTHER" id="PTHR15710:SF74">
    <property type="entry name" value="RING-TYPE E3 UBIQUITIN TRANSFERASE-RELATED"/>
    <property type="match status" value="1"/>
</dbReference>
<dbReference type="GO" id="GO:0008270">
    <property type="term" value="F:zinc ion binding"/>
    <property type="evidence" value="ECO:0007669"/>
    <property type="project" value="UniProtKB-KW"/>
</dbReference>
<keyword evidence="3" id="KW-0862">Zinc</keyword>